<dbReference type="AlphaFoldDB" id="A0A5J5JAM4"/>
<comment type="similarity">
    <text evidence="7">Belongs to the binding-protein-dependent transport system permease family.</text>
</comment>
<feature type="transmembrane region" description="Helical" evidence="7">
    <location>
        <begin position="243"/>
        <end position="267"/>
    </location>
</feature>
<dbReference type="InterPro" id="IPR035906">
    <property type="entry name" value="MetI-like_sf"/>
</dbReference>
<feature type="transmembrane region" description="Helical" evidence="7">
    <location>
        <begin position="184"/>
        <end position="206"/>
    </location>
</feature>
<dbReference type="GO" id="GO:0005886">
    <property type="term" value="C:plasma membrane"/>
    <property type="evidence" value="ECO:0007669"/>
    <property type="project" value="UniProtKB-SubCell"/>
</dbReference>
<dbReference type="InterPro" id="IPR000515">
    <property type="entry name" value="MetI-like"/>
</dbReference>
<keyword evidence="6 7" id="KW-0472">Membrane</keyword>
<evidence type="ECO:0000313" key="9">
    <source>
        <dbReference type="Proteomes" id="UP000325516"/>
    </source>
</evidence>
<dbReference type="Gene3D" id="1.10.3720.10">
    <property type="entry name" value="MetI-like"/>
    <property type="match status" value="1"/>
</dbReference>
<feature type="transmembrane region" description="Helical" evidence="7">
    <location>
        <begin position="12"/>
        <end position="32"/>
    </location>
</feature>
<evidence type="ECO:0000256" key="1">
    <source>
        <dbReference type="ARBA" id="ARBA00004651"/>
    </source>
</evidence>
<keyword evidence="3" id="KW-1003">Cell membrane</keyword>
<dbReference type="CDD" id="cd06261">
    <property type="entry name" value="TM_PBP2"/>
    <property type="match status" value="1"/>
</dbReference>
<keyword evidence="4 7" id="KW-0812">Transmembrane</keyword>
<evidence type="ECO:0000256" key="7">
    <source>
        <dbReference type="RuleBase" id="RU363032"/>
    </source>
</evidence>
<dbReference type="EMBL" id="CP044232">
    <property type="protein sequence ID" value="QEW04762.1"/>
    <property type="molecule type" value="Genomic_DNA"/>
</dbReference>
<evidence type="ECO:0000256" key="3">
    <source>
        <dbReference type="ARBA" id="ARBA00022475"/>
    </source>
</evidence>
<evidence type="ECO:0000313" key="8">
    <source>
        <dbReference type="EMBL" id="QEW04762.1"/>
    </source>
</evidence>
<dbReference type="PANTHER" id="PTHR43163:SF3">
    <property type="entry name" value="PEPTIDE ABC TRANSPORTER PERMEASE PROTEIN"/>
    <property type="match status" value="1"/>
</dbReference>
<evidence type="ECO:0000256" key="6">
    <source>
        <dbReference type="ARBA" id="ARBA00023136"/>
    </source>
</evidence>
<feature type="transmembrane region" description="Helical" evidence="7">
    <location>
        <begin position="140"/>
        <end position="164"/>
    </location>
</feature>
<keyword evidence="2 7" id="KW-0813">Transport</keyword>
<dbReference type="PROSITE" id="PS50928">
    <property type="entry name" value="ABC_TM1"/>
    <property type="match status" value="1"/>
</dbReference>
<dbReference type="InterPro" id="IPR045621">
    <property type="entry name" value="BPD_transp_1_N"/>
</dbReference>
<dbReference type="KEGG" id="mlz:F6J85_03235"/>
<evidence type="ECO:0000256" key="4">
    <source>
        <dbReference type="ARBA" id="ARBA00022692"/>
    </source>
</evidence>
<dbReference type="SUPFAM" id="SSF161098">
    <property type="entry name" value="MetI-like"/>
    <property type="match status" value="1"/>
</dbReference>
<keyword evidence="9" id="KW-1185">Reference proteome</keyword>
<sequence length="319" mass="33875">MRATRIRSRPALARAAHLAAVILLVTLAATALTDLMPGSPGSVILGPGATAQQIADFDAAHGYDQPLFARYVQWLGAALTGDLGTSIQTNQPVAEVLLQRLPVTLELTVLALLLSLLIAVPAAVYAASRANGLFDRIMSSLASGFLSIPVFVVGVVLVYVLAVSTRWFPVAGWAPLSAGLGENLRFAFVPVLALALGEFPAFYRLLRGDVITTLREDFVRTATVRGLPRAYILLRHVLRPSSFSLITVAAVAFGRLLAGSIVIESLFALPGLGSLALQSIPAKDVPMIQGIVVLVAVTYVLINAAVDIAYTFLDPRTRR</sequence>
<dbReference type="GO" id="GO:0055085">
    <property type="term" value="P:transmembrane transport"/>
    <property type="evidence" value="ECO:0007669"/>
    <property type="project" value="InterPro"/>
</dbReference>
<organism evidence="8 9">
    <name type="scientific">Microbacterium lushaniae</name>
    <dbReference type="NCBI Taxonomy" id="2614639"/>
    <lineage>
        <taxon>Bacteria</taxon>
        <taxon>Bacillati</taxon>
        <taxon>Actinomycetota</taxon>
        <taxon>Actinomycetes</taxon>
        <taxon>Micrococcales</taxon>
        <taxon>Microbacteriaceae</taxon>
        <taxon>Microbacterium</taxon>
    </lineage>
</organism>
<dbReference type="Proteomes" id="UP000325516">
    <property type="component" value="Chromosome"/>
</dbReference>
<feature type="transmembrane region" description="Helical" evidence="7">
    <location>
        <begin position="287"/>
        <end position="313"/>
    </location>
</feature>
<evidence type="ECO:0000256" key="2">
    <source>
        <dbReference type="ARBA" id="ARBA00022448"/>
    </source>
</evidence>
<dbReference type="PANTHER" id="PTHR43163">
    <property type="entry name" value="DIPEPTIDE TRANSPORT SYSTEM PERMEASE PROTEIN DPPB-RELATED"/>
    <property type="match status" value="1"/>
</dbReference>
<protein>
    <submittedName>
        <fullName evidence="8">ABC transporter permease</fullName>
    </submittedName>
</protein>
<reference evidence="9" key="1">
    <citation type="submission" date="2019-09" db="EMBL/GenBank/DDBJ databases">
        <title>Mumia zhuanghuii sp. nov. isolated from the intestinal contents of plateau pika (Ochotona curzoniae) in the Qinghai-Tibet plateau of China.</title>
        <authorList>
            <person name="Tian Z."/>
        </authorList>
    </citation>
    <scope>NUCLEOTIDE SEQUENCE [LARGE SCALE GENOMIC DNA]</scope>
    <source>
        <strain evidence="9">L-031</strain>
    </source>
</reference>
<accession>A0A5J6L8W1</accession>
<dbReference type="Pfam" id="PF19300">
    <property type="entry name" value="BPD_transp_1_N"/>
    <property type="match status" value="1"/>
</dbReference>
<evidence type="ECO:0000256" key="5">
    <source>
        <dbReference type="ARBA" id="ARBA00022989"/>
    </source>
</evidence>
<proteinExistence type="inferred from homology"/>
<gene>
    <name evidence="8" type="ORF">F6J85_03235</name>
</gene>
<keyword evidence="5 7" id="KW-1133">Transmembrane helix</keyword>
<name>A0A5J5JAM4_9MICO</name>
<feature type="transmembrane region" description="Helical" evidence="7">
    <location>
        <begin position="107"/>
        <end position="128"/>
    </location>
</feature>
<dbReference type="Pfam" id="PF00528">
    <property type="entry name" value="BPD_transp_1"/>
    <property type="match status" value="1"/>
</dbReference>
<accession>A0A5J5JAM4</accession>
<comment type="subcellular location">
    <subcellularLocation>
        <location evidence="1 7">Cell membrane</location>
        <topology evidence="1 7">Multi-pass membrane protein</topology>
    </subcellularLocation>
</comment>